<name>A0A0D2MYD4_9CHLO</name>
<dbReference type="GeneID" id="25735462"/>
<accession>A0A0D2MYD4</accession>
<dbReference type="Proteomes" id="UP000054498">
    <property type="component" value="Unassembled WGS sequence"/>
</dbReference>
<dbReference type="EMBL" id="KK100516">
    <property type="protein sequence ID" value="KIZ05367.1"/>
    <property type="molecule type" value="Genomic_DNA"/>
</dbReference>
<evidence type="ECO:0000313" key="3">
    <source>
        <dbReference type="Proteomes" id="UP000054498"/>
    </source>
</evidence>
<evidence type="ECO:0000313" key="2">
    <source>
        <dbReference type="EMBL" id="KIZ05367.1"/>
    </source>
</evidence>
<evidence type="ECO:0000256" key="1">
    <source>
        <dbReference type="SAM" id="MobiDB-lite"/>
    </source>
</evidence>
<proteinExistence type="predicted"/>
<feature type="compositionally biased region" description="Basic and acidic residues" evidence="1">
    <location>
        <begin position="1"/>
        <end position="10"/>
    </location>
</feature>
<dbReference type="OrthoDB" id="10264753at2759"/>
<sequence length="94" mass="10261">MESGAKRAADDDAADGEQEEGPPRPPEGADEDEPDVGPVLPKAKKRKVLQFQQQYLEALPSAQMYEKSYMHRDTITQAVVRSGRSCSSGPRDAS</sequence>
<feature type="compositionally biased region" description="Acidic residues" evidence="1">
    <location>
        <begin position="11"/>
        <end position="20"/>
    </location>
</feature>
<reference evidence="2 3" key="1">
    <citation type="journal article" date="2013" name="BMC Genomics">
        <title>Reconstruction of the lipid metabolism for the microalga Monoraphidium neglectum from its genome sequence reveals characteristics suitable for biofuel production.</title>
        <authorList>
            <person name="Bogen C."/>
            <person name="Al-Dilaimi A."/>
            <person name="Albersmeier A."/>
            <person name="Wichmann J."/>
            <person name="Grundmann M."/>
            <person name="Rupp O."/>
            <person name="Lauersen K.J."/>
            <person name="Blifernez-Klassen O."/>
            <person name="Kalinowski J."/>
            <person name="Goesmann A."/>
            <person name="Mussgnug J.H."/>
            <person name="Kruse O."/>
        </authorList>
    </citation>
    <scope>NUCLEOTIDE SEQUENCE [LARGE SCALE GENOMIC DNA]</scope>
    <source>
        <strain evidence="2 3">SAG 48.87</strain>
    </source>
</reference>
<dbReference type="KEGG" id="mng:MNEG_2584"/>
<dbReference type="RefSeq" id="XP_013904386.1">
    <property type="nucleotide sequence ID" value="XM_014048932.1"/>
</dbReference>
<keyword evidence="3" id="KW-1185">Reference proteome</keyword>
<feature type="region of interest" description="Disordered" evidence="1">
    <location>
        <begin position="1"/>
        <end position="45"/>
    </location>
</feature>
<dbReference type="STRING" id="145388.A0A0D2MYD4"/>
<gene>
    <name evidence="2" type="ORF">MNEG_2584</name>
</gene>
<dbReference type="AlphaFoldDB" id="A0A0D2MYD4"/>
<protein>
    <submittedName>
        <fullName evidence="2">Uncharacterized protein</fullName>
    </submittedName>
</protein>
<organism evidence="2 3">
    <name type="scientific">Monoraphidium neglectum</name>
    <dbReference type="NCBI Taxonomy" id="145388"/>
    <lineage>
        <taxon>Eukaryota</taxon>
        <taxon>Viridiplantae</taxon>
        <taxon>Chlorophyta</taxon>
        <taxon>core chlorophytes</taxon>
        <taxon>Chlorophyceae</taxon>
        <taxon>CS clade</taxon>
        <taxon>Sphaeropleales</taxon>
        <taxon>Selenastraceae</taxon>
        <taxon>Monoraphidium</taxon>
    </lineage>
</organism>